<feature type="transmembrane region" description="Helical" evidence="6">
    <location>
        <begin position="12"/>
        <end position="35"/>
    </location>
</feature>
<keyword evidence="6" id="KW-1133">Transmembrane helix</keyword>
<sequence>MNVLKRSLFVKLMSCLILAGVIIFGIQIVISSTYYGDNMRNEAENYLKEKLRAEAGFLNAELLISETASENIAALVSNDKSNDESLLFDYFETVMQSNQMIVGGGVWMEPGKYVEDQKYYGPFLYLDNDSIVVSWEYSDQDGDYFQYEWYQDGLGDESVWSEPYVDPISKVPMITISSPVKRNNQTIGVVTLDIGLDKMQEHISGLTIGENGQAFLISYQGDFVVNEAIENPMGTKITDLESSLSEVGDLVVSDRQPGLISTSIDNESNLLSYQEVGTSGLKLILTLPESELGITQSVINSSIISVVAMLIFMLIIYIAIKKLILKYLKMAVEHAEKVAAGNLKAELPDEFVQREDEFGRLGSSLKNMTENLREIIAQIQSMAQRVATYSEELSVSGSEVGKAAEEVGTAIQTVADGAGNQSMRLEATARNINGLGSEVQGVEKQAQEMNRVSKEVLEEIKNGQNSIDESIDQISEVKEDTKEVGVVIERLGKRSEEIGKIVELIQNVSNQTNLLALNAAIEAARAGEAGKGFSVVADEIRKLAEESSKATVNIDELISIIQKDVNSAVEKMGTSADKVNQSSVKINENGAIFDRISQEISHLIDTIFESVEKIHQVAETSRSIESEVNTINGISQDFAENSEVVAASSEEQIASTEEIVSSAKKLTEMAEDLAQTSNKFTI</sequence>
<dbReference type="Gene3D" id="3.30.450.20">
    <property type="entry name" value="PAS domain"/>
    <property type="match status" value="1"/>
</dbReference>
<feature type="transmembrane region" description="Helical" evidence="6">
    <location>
        <begin position="298"/>
        <end position="320"/>
    </location>
</feature>
<name>A0A1H3MBA5_9FIRM</name>
<dbReference type="SMART" id="SM00283">
    <property type="entry name" value="MA"/>
    <property type="match status" value="1"/>
</dbReference>
<evidence type="ECO:0000313" key="10">
    <source>
        <dbReference type="Proteomes" id="UP000199230"/>
    </source>
</evidence>
<keyword evidence="2 4" id="KW-0807">Transducer</keyword>
<evidence type="ECO:0000313" key="9">
    <source>
        <dbReference type="EMBL" id="SDY73479.1"/>
    </source>
</evidence>
<dbReference type="CDD" id="cd12912">
    <property type="entry name" value="PDC2_MCP_like"/>
    <property type="match status" value="1"/>
</dbReference>
<comment type="similarity">
    <text evidence="3">Belongs to the methyl-accepting chemotaxis (MCP) protein family.</text>
</comment>
<gene>
    <name evidence="9" type="ORF">SAMN05192546_10453</name>
</gene>
<evidence type="ECO:0000256" key="4">
    <source>
        <dbReference type="PROSITE-ProRule" id="PRU00284"/>
    </source>
</evidence>
<dbReference type="InterPro" id="IPR029151">
    <property type="entry name" value="Sensor-like_sf"/>
</dbReference>
<protein>
    <submittedName>
        <fullName evidence="9">Methyl-accepting chemotaxis sensory transducer with Cache sensor</fullName>
    </submittedName>
</protein>
<reference evidence="9 10" key="1">
    <citation type="submission" date="2016-10" db="EMBL/GenBank/DDBJ databases">
        <authorList>
            <person name="de Groot N.N."/>
        </authorList>
    </citation>
    <scope>NUCLEOTIDE SEQUENCE [LARGE SCALE GENOMIC DNA]</scope>
    <source>
        <strain evidence="9 10">APO</strain>
    </source>
</reference>
<feature type="domain" description="HAMP" evidence="8">
    <location>
        <begin position="322"/>
        <end position="377"/>
    </location>
</feature>
<dbReference type="PANTHER" id="PTHR32089:SF114">
    <property type="entry name" value="METHYL-ACCEPTING CHEMOTAXIS PROTEIN MCPB"/>
    <property type="match status" value="1"/>
</dbReference>
<dbReference type="Pfam" id="PF00672">
    <property type="entry name" value="HAMP"/>
    <property type="match status" value="1"/>
</dbReference>
<keyword evidence="10" id="KW-1185">Reference proteome</keyword>
<dbReference type="CDD" id="cd11386">
    <property type="entry name" value="MCP_signal"/>
    <property type="match status" value="1"/>
</dbReference>
<keyword evidence="1" id="KW-0145">Chemotaxis</keyword>
<evidence type="ECO:0000256" key="3">
    <source>
        <dbReference type="ARBA" id="ARBA00029447"/>
    </source>
</evidence>
<dbReference type="OrthoDB" id="9760371at2"/>
<dbReference type="CDD" id="cd06225">
    <property type="entry name" value="HAMP"/>
    <property type="match status" value="1"/>
</dbReference>
<organism evidence="9 10">
    <name type="scientific">Tindallia californiensis</name>
    <dbReference type="NCBI Taxonomy" id="159292"/>
    <lineage>
        <taxon>Bacteria</taxon>
        <taxon>Bacillati</taxon>
        <taxon>Bacillota</taxon>
        <taxon>Clostridia</taxon>
        <taxon>Peptostreptococcales</taxon>
        <taxon>Tindalliaceae</taxon>
        <taxon>Tindallia</taxon>
    </lineage>
</organism>
<keyword evidence="6" id="KW-0472">Membrane</keyword>
<dbReference type="Gene3D" id="6.10.340.10">
    <property type="match status" value="1"/>
</dbReference>
<feature type="coiled-coil region" evidence="5">
    <location>
        <begin position="365"/>
        <end position="392"/>
    </location>
</feature>
<dbReference type="InterPro" id="IPR004089">
    <property type="entry name" value="MCPsignal_dom"/>
</dbReference>
<dbReference type="PANTHER" id="PTHR32089">
    <property type="entry name" value="METHYL-ACCEPTING CHEMOTAXIS PROTEIN MCPB"/>
    <property type="match status" value="1"/>
</dbReference>
<dbReference type="Pfam" id="PF22673">
    <property type="entry name" value="MCP-like_PDC_1"/>
    <property type="match status" value="1"/>
</dbReference>
<dbReference type="GO" id="GO:0007165">
    <property type="term" value="P:signal transduction"/>
    <property type="evidence" value="ECO:0007669"/>
    <property type="project" value="UniProtKB-KW"/>
</dbReference>
<dbReference type="PROSITE" id="PS50885">
    <property type="entry name" value="HAMP"/>
    <property type="match status" value="1"/>
</dbReference>
<dbReference type="Proteomes" id="UP000199230">
    <property type="component" value="Unassembled WGS sequence"/>
</dbReference>
<feature type="domain" description="Methyl-accepting transducer" evidence="7">
    <location>
        <begin position="396"/>
        <end position="632"/>
    </location>
</feature>
<evidence type="ECO:0000259" key="8">
    <source>
        <dbReference type="PROSITE" id="PS50885"/>
    </source>
</evidence>
<dbReference type="SUPFAM" id="SSF58104">
    <property type="entry name" value="Methyl-accepting chemotaxis protein (MCP) signaling domain"/>
    <property type="match status" value="1"/>
</dbReference>
<dbReference type="Gene3D" id="1.10.287.950">
    <property type="entry name" value="Methyl-accepting chemotaxis protein"/>
    <property type="match status" value="1"/>
</dbReference>
<dbReference type="InterPro" id="IPR003660">
    <property type="entry name" value="HAMP_dom"/>
</dbReference>
<dbReference type="GO" id="GO:0006935">
    <property type="term" value="P:chemotaxis"/>
    <property type="evidence" value="ECO:0007669"/>
    <property type="project" value="UniProtKB-KW"/>
</dbReference>
<evidence type="ECO:0000256" key="1">
    <source>
        <dbReference type="ARBA" id="ARBA00022500"/>
    </source>
</evidence>
<dbReference type="Pfam" id="PF00015">
    <property type="entry name" value="MCPsignal"/>
    <property type="match status" value="1"/>
</dbReference>
<evidence type="ECO:0000256" key="5">
    <source>
        <dbReference type="SAM" id="Coils"/>
    </source>
</evidence>
<evidence type="ECO:0000256" key="2">
    <source>
        <dbReference type="ARBA" id="ARBA00023224"/>
    </source>
</evidence>
<dbReference type="RefSeq" id="WP_093312453.1">
    <property type="nucleotide sequence ID" value="NZ_FNPV01000004.1"/>
</dbReference>
<evidence type="ECO:0000259" key="7">
    <source>
        <dbReference type="PROSITE" id="PS50111"/>
    </source>
</evidence>
<dbReference type="PROSITE" id="PS50111">
    <property type="entry name" value="CHEMOTAXIS_TRANSDUC_2"/>
    <property type="match status" value="1"/>
</dbReference>
<dbReference type="EMBL" id="FNPV01000004">
    <property type="protein sequence ID" value="SDY73479.1"/>
    <property type="molecule type" value="Genomic_DNA"/>
</dbReference>
<proteinExistence type="inferred from homology"/>
<dbReference type="STRING" id="159292.SAMN05192546_10453"/>
<dbReference type="CDD" id="cd12913">
    <property type="entry name" value="PDC1_MCP_like"/>
    <property type="match status" value="1"/>
</dbReference>
<dbReference type="SMART" id="SM00304">
    <property type="entry name" value="HAMP"/>
    <property type="match status" value="1"/>
</dbReference>
<evidence type="ECO:0000256" key="6">
    <source>
        <dbReference type="SAM" id="Phobius"/>
    </source>
</evidence>
<dbReference type="AlphaFoldDB" id="A0A1H3MBA5"/>
<dbReference type="SUPFAM" id="SSF103190">
    <property type="entry name" value="Sensory domain-like"/>
    <property type="match status" value="1"/>
</dbReference>
<accession>A0A1H3MBA5</accession>
<dbReference type="GO" id="GO:0016020">
    <property type="term" value="C:membrane"/>
    <property type="evidence" value="ECO:0007669"/>
    <property type="project" value="InterPro"/>
</dbReference>
<keyword evidence="5" id="KW-0175">Coiled coil</keyword>
<keyword evidence="6" id="KW-0812">Transmembrane</keyword>